<evidence type="ECO:0000256" key="1">
    <source>
        <dbReference type="SAM" id="MobiDB-lite"/>
    </source>
</evidence>
<proteinExistence type="predicted"/>
<sequence>MERGTPHMWSSTCALAPPRASSSSRVVSHLASWPPIPGVNIRVSIATHVRQVSPSNVNKTVHISRTSRDSKNILQRKLQAETGSRSKIIHPVVQTLEELAKLSGIQPIAPK</sequence>
<protein>
    <submittedName>
        <fullName evidence="2">Uncharacterized protein</fullName>
    </submittedName>
</protein>
<dbReference type="Proteomes" id="UP000583929">
    <property type="component" value="Unassembled WGS sequence"/>
</dbReference>
<name>A0A7J6GQL0_CANSA</name>
<evidence type="ECO:0000313" key="2">
    <source>
        <dbReference type="EMBL" id="KAF4385038.1"/>
    </source>
</evidence>
<gene>
    <name evidence="2" type="ORF">G4B88_017839</name>
</gene>
<comment type="caution">
    <text evidence="2">The sequence shown here is derived from an EMBL/GenBank/DDBJ whole genome shotgun (WGS) entry which is preliminary data.</text>
</comment>
<dbReference type="AlphaFoldDB" id="A0A7J6GQL0"/>
<dbReference type="EMBL" id="JAATIQ010000088">
    <property type="protein sequence ID" value="KAF4385038.1"/>
    <property type="molecule type" value="Genomic_DNA"/>
</dbReference>
<feature type="region of interest" description="Disordered" evidence="1">
    <location>
        <begin position="1"/>
        <end position="20"/>
    </location>
</feature>
<evidence type="ECO:0000313" key="3">
    <source>
        <dbReference type="Proteomes" id="UP000583929"/>
    </source>
</evidence>
<keyword evidence="3" id="KW-1185">Reference proteome</keyword>
<reference evidence="2 3" key="1">
    <citation type="journal article" date="2020" name="bioRxiv">
        <title>Sequence and annotation of 42 cannabis genomes reveals extensive copy number variation in cannabinoid synthesis and pathogen resistance genes.</title>
        <authorList>
            <person name="Mckernan K.J."/>
            <person name="Helbert Y."/>
            <person name="Kane L.T."/>
            <person name="Ebling H."/>
            <person name="Zhang L."/>
            <person name="Liu B."/>
            <person name="Eaton Z."/>
            <person name="Mclaughlin S."/>
            <person name="Kingan S."/>
            <person name="Baybayan P."/>
            <person name="Concepcion G."/>
            <person name="Jordan M."/>
            <person name="Riva A."/>
            <person name="Barbazuk W."/>
            <person name="Harkins T."/>
        </authorList>
    </citation>
    <scope>NUCLEOTIDE SEQUENCE [LARGE SCALE GENOMIC DNA]</scope>
    <source>
        <strain evidence="3">cv. Jamaican Lion 4</strain>
        <tissue evidence="2">Leaf</tissue>
    </source>
</reference>
<organism evidence="2 3">
    <name type="scientific">Cannabis sativa</name>
    <name type="common">Hemp</name>
    <name type="synonym">Marijuana</name>
    <dbReference type="NCBI Taxonomy" id="3483"/>
    <lineage>
        <taxon>Eukaryota</taxon>
        <taxon>Viridiplantae</taxon>
        <taxon>Streptophyta</taxon>
        <taxon>Embryophyta</taxon>
        <taxon>Tracheophyta</taxon>
        <taxon>Spermatophyta</taxon>
        <taxon>Magnoliopsida</taxon>
        <taxon>eudicotyledons</taxon>
        <taxon>Gunneridae</taxon>
        <taxon>Pentapetalae</taxon>
        <taxon>rosids</taxon>
        <taxon>fabids</taxon>
        <taxon>Rosales</taxon>
        <taxon>Cannabaceae</taxon>
        <taxon>Cannabis</taxon>
    </lineage>
</organism>
<accession>A0A7J6GQL0</accession>